<dbReference type="FunFam" id="3.30.70.60:FF:000001">
    <property type="entry name" value="Elongation factor 1-beta 1 like"/>
    <property type="match status" value="1"/>
</dbReference>
<dbReference type="AlphaFoldDB" id="A0A0M3JYB9"/>
<dbReference type="PANTHER" id="PTHR11595:SF21">
    <property type="entry name" value="ELONGATION FACTOR 1-BETA"/>
    <property type="match status" value="1"/>
</dbReference>
<dbReference type="GO" id="GO:0005085">
    <property type="term" value="F:guanyl-nucleotide exchange factor activity"/>
    <property type="evidence" value="ECO:0007669"/>
    <property type="project" value="TreeGrafter"/>
</dbReference>
<evidence type="ECO:0000256" key="2">
    <source>
        <dbReference type="ARBA" id="ARBA00022768"/>
    </source>
</evidence>
<dbReference type="InterPro" id="IPR014038">
    <property type="entry name" value="EF1B_bsu/dsu_GNE"/>
</dbReference>
<dbReference type="InterPro" id="IPR018940">
    <property type="entry name" value="EF-1_beta_acid_region_euk"/>
</dbReference>
<dbReference type="InterPro" id="IPR036219">
    <property type="entry name" value="eEF-1beta-like_sf"/>
</dbReference>
<protein>
    <submittedName>
        <fullName evidence="10">Elongation factor 1-beta (inferred by orthology to a human protein)</fullName>
    </submittedName>
</protein>
<keyword evidence="9" id="KW-1185">Reference proteome</keyword>
<evidence type="ECO:0000259" key="6">
    <source>
        <dbReference type="SMART" id="SM00888"/>
    </source>
</evidence>
<dbReference type="GO" id="GO:0005829">
    <property type="term" value="C:cytosol"/>
    <property type="evidence" value="ECO:0007669"/>
    <property type="project" value="TreeGrafter"/>
</dbReference>
<keyword evidence="2 4" id="KW-0251">Elongation factor</keyword>
<organism evidence="10">
    <name type="scientific">Anisakis simplex</name>
    <name type="common">Herring worm</name>
    <dbReference type="NCBI Taxonomy" id="6269"/>
    <lineage>
        <taxon>Eukaryota</taxon>
        <taxon>Metazoa</taxon>
        <taxon>Ecdysozoa</taxon>
        <taxon>Nematoda</taxon>
        <taxon>Chromadorea</taxon>
        <taxon>Rhabditida</taxon>
        <taxon>Spirurina</taxon>
        <taxon>Ascaridomorpha</taxon>
        <taxon>Ascaridoidea</taxon>
        <taxon>Anisakidae</taxon>
        <taxon>Anisakis</taxon>
        <taxon>Anisakis simplex complex</taxon>
    </lineage>
</organism>
<proteinExistence type="inferred from homology"/>
<dbReference type="CDD" id="cd00292">
    <property type="entry name" value="EF1B"/>
    <property type="match status" value="1"/>
</dbReference>
<keyword evidence="3 4" id="KW-0648">Protein biosynthesis</keyword>
<feature type="domain" description="Elongation factor 1 beta central acidic region eukaryote" evidence="7">
    <location>
        <begin position="102"/>
        <end position="129"/>
    </location>
</feature>
<comment type="similarity">
    <text evidence="1 4">Belongs to the EF-1-beta/EF-1-delta family.</text>
</comment>
<dbReference type="SUPFAM" id="SSF54984">
    <property type="entry name" value="eEF-1beta-like"/>
    <property type="match status" value="1"/>
</dbReference>
<evidence type="ECO:0000256" key="5">
    <source>
        <dbReference type="SAM" id="MobiDB-lite"/>
    </source>
</evidence>
<dbReference type="PROSITE" id="PS00825">
    <property type="entry name" value="EF1BD_2"/>
    <property type="match status" value="1"/>
</dbReference>
<evidence type="ECO:0000256" key="4">
    <source>
        <dbReference type="RuleBase" id="RU003791"/>
    </source>
</evidence>
<dbReference type="GO" id="GO:0003746">
    <property type="term" value="F:translation elongation factor activity"/>
    <property type="evidence" value="ECO:0007669"/>
    <property type="project" value="UniProtKB-KW"/>
</dbReference>
<dbReference type="SUPFAM" id="SSF47616">
    <property type="entry name" value="GST C-terminal domain-like"/>
    <property type="match status" value="1"/>
</dbReference>
<evidence type="ECO:0000256" key="1">
    <source>
        <dbReference type="ARBA" id="ARBA00007411"/>
    </source>
</evidence>
<evidence type="ECO:0000313" key="10">
    <source>
        <dbReference type="WBParaSite" id="ASIM_0001343101-mRNA-1"/>
    </source>
</evidence>
<evidence type="ECO:0000313" key="9">
    <source>
        <dbReference type="Proteomes" id="UP000267096"/>
    </source>
</evidence>
<reference evidence="10" key="1">
    <citation type="submission" date="2017-02" db="UniProtKB">
        <authorList>
            <consortium name="WormBaseParasite"/>
        </authorList>
    </citation>
    <scope>IDENTIFICATION</scope>
</reference>
<feature type="compositionally biased region" description="Acidic residues" evidence="5">
    <location>
        <begin position="96"/>
        <end position="109"/>
    </location>
</feature>
<dbReference type="InterPro" id="IPR036282">
    <property type="entry name" value="Glutathione-S-Trfase_C_sf"/>
</dbReference>
<dbReference type="SMART" id="SM00888">
    <property type="entry name" value="EF1_GNE"/>
    <property type="match status" value="1"/>
</dbReference>
<feature type="region of interest" description="Disordered" evidence="5">
    <location>
        <begin position="78"/>
        <end position="109"/>
    </location>
</feature>
<sequence length="224" mass="24928">MVKQRKVSTSKMFDVKTDSGLNDFNKFLADNAFANGFILSGEDACLFAGIGQTAPDAKKHPNIARWYKNIASYSEDERKAWPTPSASASEAKKEDAEEEIDLFGSDDEEEDEEKAKIVAERLKAYQEKKAKKPAGIAKSNVIFDIKPWDDTVQIAEIEKNVRSIESDGLIWGNAKVLPVAFGIMKLQIGCVIEDEKVSSDWLEEQITGFEDLVQSVDIVAFNKV</sequence>
<reference evidence="8 9" key="2">
    <citation type="submission" date="2018-11" db="EMBL/GenBank/DDBJ databases">
        <authorList>
            <consortium name="Pathogen Informatics"/>
        </authorList>
    </citation>
    <scope>NUCLEOTIDE SEQUENCE [LARGE SCALE GENOMIC DNA]</scope>
</reference>
<dbReference type="OrthoDB" id="331763at2759"/>
<dbReference type="InterPro" id="IPR014717">
    <property type="entry name" value="Transl_elong_EF1B/ribsomal_bS6"/>
</dbReference>
<dbReference type="InterPro" id="IPR049720">
    <property type="entry name" value="EF1B_bsu/dsu"/>
</dbReference>
<evidence type="ECO:0000256" key="3">
    <source>
        <dbReference type="ARBA" id="ARBA00022917"/>
    </source>
</evidence>
<dbReference type="Pfam" id="PF00736">
    <property type="entry name" value="EF1_GNE"/>
    <property type="match status" value="1"/>
</dbReference>
<name>A0A0M3JYB9_ANISI</name>
<dbReference type="InterPro" id="IPR001326">
    <property type="entry name" value="Transl_elong_EF1B_B/D_CS"/>
</dbReference>
<evidence type="ECO:0000259" key="7">
    <source>
        <dbReference type="SMART" id="SM01182"/>
    </source>
</evidence>
<dbReference type="Gene3D" id="3.30.70.60">
    <property type="match status" value="1"/>
</dbReference>
<dbReference type="WBParaSite" id="ASIM_0001343101-mRNA-1">
    <property type="protein sequence ID" value="ASIM_0001343101-mRNA-1"/>
    <property type="gene ID" value="ASIM_0001343101"/>
</dbReference>
<accession>A0A0M3JYB9</accession>
<evidence type="ECO:0000313" key="8">
    <source>
        <dbReference type="EMBL" id="VDK48310.1"/>
    </source>
</evidence>
<dbReference type="EMBL" id="UYRR01031264">
    <property type="protein sequence ID" value="VDK48310.1"/>
    <property type="molecule type" value="Genomic_DNA"/>
</dbReference>
<dbReference type="Pfam" id="PF10587">
    <property type="entry name" value="EF-1_beta_acid"/>
    <property type="match status" value="1"/>
</dbReference>
<feature type="domain" description="Translation elongation factor EF1B beta/delta subunit guanine nucleotide exchange" evidence="6">
    <location>
        <begin position="138"/>
        <end position="224"/>
    </location>
</feature>
<dbReference type="PANTHER" id="PTHR11595">
    <property type="entry name" value="EF-HAND AND COILED-COIL DOMAIN-CONTAINING FAMILY MEMBER"/>
    <property type="match status" value="1"/>
</dbReference>
<dbReference type="GO" id="GO:0005853">
    <property type="term" value="C:eukaryotic translation elongation factor 1 complex"/>
    <property type="evidence" value="ECO:0007669"/>
    <property type="project" value="InterPro"/>
</dbReference>
<dbReference type="SMART" id="SM01182">
    <property type="entry name" value="EF-1_beta_acid"/>
    <property type="match status" value="1"/>
</dbReference>
<gene>
    <name evidence="8" type="ORF">ASIM_LOCUS12859</name>
</gene>
<dbReference type="Proteomes" id="UP000267096">
    <property type="component" value="Unassembled WGS sequence"/>
</dbReference>